<dbReference type="PANTHER" id="PTHR10783">
    <property type="entry name" value="XENOTROPIC AND POLYTROPIC RETROVIRUS RECEPTOR 1-RELATED"/>
    <property type="match status" value="1"/>
</dbReference>
<dbReference type="GO" id="GO:0006817">
    <property type="term" value="P:phosphate ion transport"/>
    <property type="evidence" value="ECO:0007669"/>
    <property type="project" value="TreeGrafter"/>
</dbReference>
<evidence type="ECO:0000256" key="5">
    <source>
        <dbReference type="ARBA" id="ARBA00023136"/>
    </source>
</evidence>
<dbReference type="GO" id="GO:0005794">
    <property type="term" value="C:Golgi apparatus"/>
    <property type="evidence" value="ECO:0007669"/>
    <property type="project" value="TreeGrafter"/>
</dbReference>
<feature type="transmembrane region" description="Helical" evidence="6">
    <location>
        <begin position="380"/>
        <end position="404"/>
    </location>
</feature>
<gene>
    <name evidence="9" type="ORF">SS50377_16203</name>
    <name evidence="10" type="ORF">SS50377_21122</name>
</gene>
<dbReference type="Pfam" id="PF03105">
    <property type="entry name" value="SPX"/>
    <property type="match status" value="2"/>
</dbReference>
<name>V6LHW6_9EUKA</name>
<feature type="transmembrane region" description="Helical" evidence="6">
    <location>
        <begin position="322"/>
        <end position="346"/>
    </location>
</feature>
<dbReference type="CDD" id="cd14447">
    <property type="entry name" value="SPX"/>
    <property type="match status" value="1"/>
</dbReference>
<evidence type="ECO:0000259" key="7">
    <source>
        <dbReference type="PROSITE" id="PS51380"/>
    </source>
</evidence>
<evidence type="ECO:0000256" key="4">
    <source>
        <dbReference type="ARBA" id="ARBA00022989"/>
    </source>
</evidence>
<dbReference type="Proteomes" id="UP000018208">
    <property type="component" value="Unassembled WGS sequence"/>
</dbReference>
<proteinExistence type="inferred from homology"/>
<accession>V6LHW6</accession>
<dbReference type="InterPro" id="IPR004342">
    <property type="entry name" value="EXS_C"/>
</dbReference>
<keyword evidence="4 6" id="KW-1133">Transmembrane helix</keyword>
<keyword evidence="3 6" id="KW-0812">Transmembrane</keyword>
<dbReference type="PROSITE" id="PS51380">
    <property type="entry name" value="EXS"/>
    <property type="match status" value="1"/>
</dbReference>
<organism evidence="9">
    <name type="scientific">Spironucleus salmonicida</name>
    <dbReference type="NCBI Taxonomy" id="348837"/>
    <lineage>
        <taxon>Eukaryota</taxon>
        <taxon>Metamonada</taxon>
        <taxon>Diplomonadida</taxon>
        <taxon>Hexamitidae</taxon>
        <taxon>Hexamitinae</taxon>
        <taxon>Spironucleus</taxon>
    </lineage>
</organism>
<dbReference type="GO" id="GO:0000822">
    <property type="term" value="F:inositol hexakisphosphate binding"/>
    <property type="evidence" value="ECO:0007669"/>
    <property type="project" value="TreeGrafter"/>
</dbReference>
<evidence type="ECO:0000313" key="9">
    <source>
        <dbReference type="EMBL" id="EST43903.1"/>
    </source>
</evidence>
<protein>
    <submittedName>
        <fullName evidence="9">EXS family protein</fullName>
    </submittedName>
</protein>
<dbReference type="OrthoDB" id="10249651at2759"/>
<dbReference type="Pfam" id="PF03124">
    <property type="entry name" value="EXS"/>
    <property type="match status" value="1"/>
</dbReference>
<dbReference type="InterPro" id="IPR004331">
    <property type="entry name" value="SPX_dom"/>
</dbReference>
<evidence type="ECO:0000256" key="2">
    <source>
        <dbReference type="ARBA" id="ARBA00009665"/>
    </source>
</evidence>
<dbReference type="EMBL" id="AUWU02000001">
    <property type="protein sequence ID" value="KAH0577768.1"/>
    <property type="molecule type" value="Genomic_DNA"/>
</dbReference>
<dbReference type="VEuPathDB" id="GiardiaDB:SS50377_21122"/>
<reference evidence="10" key="2">
    <citation type="submission" date="2020-12" db="EMBL/GenBank/DDBJ databases">
        <title>New Spironucleus salmonicida genome in near-complete chromosomes.</title>
        <authorList>
            <person name="Xu F."/>
            <person name="Kurt Z."/>
            <person name="Jimenez-Gonzalez A."/>
            <person name="Astvaldsson A."/>
            <person name="Andersson J.O."/>
            <person name="Svard S.G."/>
        </authorList>
    </citation>
    <scope>NUCLEOTIDE SEQUENCE</scope>
    <source>
        <strain evidence="10">ATCC 50377</strain>
    </source>
</reference>
<comment type="subcellular location">
    <subcellularLocation>
        <location evidence="1">Membrane</location>
        <topology evidence="1">Multi-pass membrane protein</topology>
    </subcellularLocation>
</comment>
<feature type="domain" description="SPX" evidence="8">
    <location>
        <begin position="1"/>
        <end position="144"/>
    </location>
</feature>
<evidence type="ECO:0000313" key="11">
    <source>
        <dbReference type="Proteomes" id="UP000018208"/>
    </source>
</evidence>
<feature type="transmembrane region" description="Helical" evidence="6">
    <location>
        <begin position="285"/>
        <end position="302"/>
    </location>
</feature>
<keyword evidence="11" id="KW-1185">Reference proteome</keyword>
<dbReference type="PANTHER" id="PTHR10783:SF103">
    <property type="entry name" value="SOLUTE CARRIER FAMILY 53 MEMBER 1"/>
    <property type="match status" value="1"/>
</dbReference>
<evidence type="ECO:0000256" key="6">
    <source>
        <dbReference type="SAM" id="Phobius"/>
    </source>
</evidence>
<evidence type="ECO:0000256" key="3">
    <source>
        <dbReference type="ARBA" id="ARBA00022692"/>
    </source>
</evidence>
<dbReference type="EMBL" id="KI546130">
    <property type="protein sequence ID" value="EST43903.1"/>
    <property type="molecule type" value="Genomic_DNA"/>
</dbReference>
<evidence type="ECO:0000256" key="1">
    <source>
        <dbReference type="ARBA" id="ARBA00004141"/>
    </source>
</evidence>
<dbReference type="AlphaFoldDB" id="V6LHW6"/>
<dbReference type="GO" id="GO:0016036">
    <property type="term" value="P:cellular response to phosphate starvation"/>
    <property type="evidence" value="ECO:0007669"/>
    <property type="project" value="TreeGrafter"/>
</dbReference>
<reference evidence="9 10" key="1">
    <citation type="journal article" date="2014" name="PLoS Genet.">
        <title>The Genome of Spironucleus salmonicida Highlights a Fish Pathogen Adapted to Fluctuating Environments.</title>
        <authorList>
            <person name="Xu F."/>
            <person name="Jerlstrom-Hultqvist J."/>
            <person name="Einarsson E."/>
            <person name="Astvaldsson A."/>
            <person name="Svard S.G."/>
            <person name="Andersson J.O."/>
        </authorList>
    </citation>
    <scope>NUCLEOTIDE SEQUENCE</scope>
    <source>
        <strain evidence="10">ATCC 50377</strain>
    </source>
</reference>
<dbReference type="GO" id="GO:0005886">
    <property type="term" value="C:plasma membrane"/>
    <property type="evidence" value="ECO:0007669"/>
    <property type="project" value="TreeGrafter"/>
</dbReference>
<feature type="transmembrane region" description="Helical" evidence="6">
    <location>
        <begin position="203"/>
        <end position="222"/>
    </location>
</feature>
<keyword evidence="5 6" id="KW-0472">Membrane</keyword>
<comment type="similarity">
    <text evidence="2">Belongs to the SYG1 (TC 2.A.94) family.</text>
</comment>
<feature type="domain" description="EXS" evidence="7">
    <location>
        <begin position="406"/>
        <end position="611"/>
    </location>
</feature>
<sequence>MKFGEQLKENLVPEWASQYMEYDQLKIIIDSMTSNQNDNISLQRLAEHFEFIFNQNLHKVQDFYSTVLIKQEGLVQDLFFQVQLIAGTKNSQKYSHTISQNCQELFKSLNMVQSYGSLNAIGFRKIYKKYKKNSNIALNINIDQVLLTSRINDNSLIDAAQTKLQIAFMHLHSLPDIKTARKLLQNYQLSSQNITKIRNKTSIQFGFVLGVSIIFFMCYIDIQLFEGTQYDMPDISNLILRFYLILFVLIFGLATMISIFEYKKINYIFIMELPASKVTNGYRKTYYLAFVVLFFVSLIGIFSTTTSVTQNSYKVPLPFSQAILFIADQLSAIYWVAFPFYFLFLYQLYQLVRIQTGHSQIARFVFIINYKLLTPWLHRVTFPLFFIADIFTSMTGVISDFIQIVSLQYAPDYLVFVGINIPNVIRIIQQVRRFIDTKLFYPHIVNLMKYLISIPSNLIVIEIISSNKPAYWIIICIKLFETIFKLYWDIFEDFSCFSGGTGGRAFKQSPEKWKNKIILRRPSSFQVYQVVLILLFDIITRFTWVIPVFYDSPDTSHVWYGIWVQSVEIIRRFIWGLLRLDNQQATNCEDLLATRYVPVLLSMNERMEMKVAAQFQQNQQEDCARLTRVDTMNITDEMVNTTRQSRISQQIQHE</sequence>
<evidence type="ECO:0000259" key="8">
    <source>
        <dbReference type="PROSITE" id="PS51382"/>
    </source>
</evidence>
<feature type="transmembrane region" description="Helical" evidence="6">
    <location>
        <begin position="242"/>
        <end position="262"/>
    </location>
</feature>
<evidence type="ECO:0000313" key="10">
    <source>
        <dbReference type="EMBL" id="KAH0577768.1"/>
    </source>
</evidence>
<dbReference type="PROSITE" id="PS51382">
    <property type="entry name" value="SPX"/>
    <property type="match status" value="1"/>
</dbReference>